<evidence type="ECO:0000256" key="4">
    <source>
        <dbReference type="ARBA" id="ARBA00023157"/>
    </source>
</evidence>
<keyword evidence="6" id="KW-0393">Immunoglobulin domain</keyword>
<dbReference type="Gene3D" id="2.60.40.10">
    <property type="entry name" value="Immunoglobulins"/>
    <property type="match status" value="2"/>
</dbReference>
<dbReference type="InterPro" id="IPR036179">
    <property type="entry name" value="Ig-like_dom_sf"/>
</dbReference>
<sequence length="231" mass="26388">DRWLESPSRLAEFETTVPSETQLAILGQHIVLDCSFPVDKQWDQTRCQIEWMLDKEVVHSFYYGQDHLNDQSSRYVNRTSLHHSDIQKGDASLRLERATLEDEGNYTCTVHTEMGPKRTSVSLKLFSTSACGVELLLTTEGYPRPSVQWLTVSGEDVTDDTVTHLSQDTRGLYTVSSTVSLQGAVNKTLTFVLKNEEVGQEIRRNITFISGNLQRTRKYNYLYGRAFVVYH</sequence>
<dbReference type="Pfam" id="PF22705">
    <property type="entry name" value="C2-set_3"/>
    <property type="match status" value="1"/>
</dbReference>
<evidence type="ECO:0000256" key="2">
    <source>
        <dbReference type="ARBA" id="ARBA00022729"/>
    </source>
</evidence>
<comment type="subcellular location">
    <subcellularLocation>
        <location evidence="1">Membrane</location>
    </subcellularLocation>
</comment>
<dbReference type="SMART" id="SM00409">
    <property type="entry name" value="IG"/>
    <property type="match status" value="1"/>
</dbReference>
<protein>
    <submittedName>
        <fullName evidence="8">CD276 antigen-like</fullName>
    </submittedName>
</protein>
<dbReference type="InterPro" id="IPR003599">
    <property type="entry name" value="Ig_sub"/>
</dbReference>
<keyword evidence="2" id="KW-0732">Signal</keyword>
<reference evidence="8" key="2">
    <citation type="submission" date="2025-09" db="UniProtKB">
        <authorList>
            <consortium name="Ensembl"/>
        </authorList>
    </citation>
    <scope>IDENTIFICATION</scope>
</reference>
<keyword evidence="4" id="KW-1015">Disulfide bond</keyword>
<dbReference type="GO" id="GO:1903037">
    <property type="term" value="P:regulation of leukocyte cell-cell adhesion"/>
    <property type="evidence" value="ECO:0007669"/>
    <property type="project" value="UniProtKB-ARBA"/>
</dbReference>
<reference evidence="8" key="1">
    <citation type="submission" date="2025-08" db="UniProtKB">
        <authorList>
            <consortium name="Ensembl"/>
        </authorList>
    </citation>
    <scope>IDENTIFICATION</scope>
</reference>
<dbReference type="GO" id="GO:0005102">
    <property type="term" value="F:signaling receptor binding"/>
    <property type="evidence" value="ECO:0007669"/>
    <property type="project" value="TreeGrafter"/>
</dbReference>
<dbReference type="InterPro" id="IPR007110">
    <property type="entry name" value="Ig-like_dom"/>
</dbReference>
<dbReference type="SUPFAM" id="SSF48726">
    <property type="entry name" value="Immunoglobulin"/>
    <property type="match status" value="2"/>
</dbReference>
<dbReference type="GO" id="GO:0009897">
    <property type="term" value="C:external side of plasma membrane"/>
    <property type="evidence" value="ECO:0007669"/>
    <property type="project" value="TreeGrafter"/>
</dbReference>
<dbReference type="GO" id="GO:0001817">
    <property type="term" value="P:regulation of cytokine production"/>
    <property type="evidence" value="ECO:0007669"/>
    <property type="project" value="TreeGrafter"/>
</dbReference>
<evidence type="ECO:0000256" key="6">
    <source>
        <dbReference type="ARBA" id="ARBA00023319"/>
    </source>
</evidence>
<keyword evidence="5" id="KW-0325">Glycoprotein</keyword>
<feature type="domain" description="Ig-like" evidence="7">
    <location>
        <begin position="7"/>
        <end position="122"/>
    </location>
</feature>
<dbReference type="FunFam" id="2.60.40.10:FF:000142">
    <property type="entry name" value="V-set domain-containing T-cell activation inhibitor 1"/>
    <property type="match status" value="1"/>
</dbReference>
<name>A0A674C5C4_SALTR</name>
<keyword evidence="9" id="KW-1185">Reference proteome</keyword>
<dbReference type="Proteomes" id="UP000472277">
    <property type="component" value="Chromosome 8"/>
</dbReference>
<proteinExistence type="predicted"/>
<dbReference type="AlphaFoldDB" id="A0A674C5C4"/>
<accession>A0A674C5C4</accession>
<dbReference type="Ensembl" id="ENSSTUT00000083828.1">
    <property type="protein sequence ID" value="ENSSTUP00000078714.1"/>
    <property type="gene ID" value="ENSSTUG00000034727.1"/>
</dbReference>
<dbReference type="InterPro" id="IPR003598">
    <property type="entry name" value="Ig_sub2"/>
</dbReference>
<dbReference type="GO" id="GO:0050863">
    <property type="term" value="P:regulation of T cell activation"/>
    <property type="evidence" value="ECO:0007669"/>
    <property type="project" value="UniProtKB-ARBA"/>
</dbReference>
<evidence type="ECO:0000256" key="3">
    <source>
        <dbReference type="ARBA" id="ARBA00023136"/>
    </source>
</evidence>
<keyword evidence="3" id="KW-0472">Membrane</keyword>
<dbReference type="InterPro" id="IPR013783">
    <property type="entry name" value="Ig-like_fold"/>
</dbReference>
<dbReference type="PANTHER" id="PTHR24100:SF145">
    <property type="entry name" value="CD276 ANTIGEN"/>
    <property type="match status" value="1"/>
</dbReference>
<evidence type="ECO:0000313" key="8">
    <source>
        <dbReference type="Ensembl" id="ENSSTUP00000078714.1"/>
    </source>
</evidence>
<gene>
    <name evidence="8" type="primary">LOC115198223</name>
</gene>
<evidence type="ECO:0000313" key="9">
    <source>
        <dbReference type="Proteomes" id="UP000472277"/>
    </source>
</evidence>
<dbReference type="GO" id="GO:0050852">
    <property type="term" value="P:T cell receptor signaling pathway"/>
    <property type="evidence" value="ECO:0007669"/>
    <property type="project" value="TreeGrafter"/>
</dbReference>
<dbReference type="InterPro" id="IPR013106">
    <property type="entry name" value="Ig_V-set"/>
</dbReference>
<evidence type="ECO:0000259" key="7">
    <source>
        <dbReference type="PROSITE" id="PS50835"/>
    </source>
</evidence>
<dbReference type="PROSITE" id="PS50835">
    <property type="entry name" value="IG_LIKE"/>
    <property type="match status" value="1"/>
</dbReference>
<evidence type="ECO:0000256" key="1">
    <source>
        <dbReference type="ARBA" id="ARBA00004370"/>
    </source>
</evidence>
<dbReference type="PANTHER" id="PTHR24100">
    <property type="entry name" value="BUTYROPHILIN"/>
    <property type="match status" value="1"/>
</dbReference>
<dbReference type="InterPro" id="IPR050504">
    <property type="entry name" value="IgSF_BTN/MOG"/>
</dbReference>
<organism evidence="8 9">
    <name type="scientific">Salmo trutta</name>
    <name type="common">Brown trout</name>
    <dbReference type="NCBI Taxonomy" id="8032"/>
    <lineage>
        <taxon>Eukaryota</taxon>
        <taxon>Metazoa</taxon>
        <taxon>Chordata</taxon>
        <taxon>Craniata</taxon>
        <taxon>Vertebrata</taxon>
        <taxon>Euteleostomi</taxon>
        <taxon>Actinopterygii</taxon>
        <taxon>Neopterygii</taxon>
        <taxon>Teleostei</taxon>
        <taxon>Protacanthopterygii</taxon>
        <taxon>Salmoniformes</taxon>
        <taxon>Salmonidae</taxon>
        <taxon>Salmoninae</taxon>
        <taxon>Salmo</taxon>
    </lineage>
</organism>
<dbReference type="InterPro" id="IPR053896">
    <property type="entry name" value="BTN3A2-like_Ig-C"/>
</dbReference>
<dbReference type="SMART" id="SM00408">
    <property type="entry name" value="IGc2"/>
    <property type="match status" value="1"/>
</dbReference>
<dbReference type="GeneTree" id="ENSGT00940000154641"/>
<evidence type="ECO:0000256" key="5">
    <source>
        <dbReference type="ARBA" id="ARBA00023180"/>
    </source>
</evidence>
<dbReference type="Pfam" id="PF07686">
    <property type="entry name" value="V-set"/>
    <property type="match status" value="1"/>
</dbReference>